<protein>
    <submittedName>
        <fullName evidence="3">Carbohydrate-binding module family 48 protein</fullName>
    </submittedName>
</protein>
<sequence>MGKYTFTWEHAAHDVYVTGTFDDWRKTIKLEKEDGIFKKTVSLPKVKTQYKFVVNGAWCTNDTAAKEDDGQGMVNNVLQPHDIVDEPVNAFQSTAPQSSTAALAGAVPRESERMSNLDKARSQDSIPGAFPMTPAAETPGTAPRTFDISPLPATSGLGNPIQLAPGEPVPHPSTFTDNTVNSTVRHREEPEMEEKVSVAPIPASTGLGNPIHLAPGEKVPDASTLTPHTVQSTVNTDFDSYNKADSRPPQLELGLTPTAEREAKGGMFGLPPVSEGLVPESSLPMGADAVLEKDTGVTVQSAAPLSSTAALAGQVPKEPRAVPEAVAESRKEAGFAPEATANTEAVLEKKDVEQELLEKVPQAPVTADDTTATVNNVTSNIGTAASTVAGAATAGIIAGAGLFASAAYTAKEQAAQAVGLDKSAPVGDVAYAAKDRAVDAVGLDSSATATDNAYLAKDKTLANAVAAKDQTAAAANVATENAYLAKDKAVESAVAAKDQTVSAANVATENAYLAKDKAVESVGLDKSASAADNAYLAKDKAVESVGLDSSRSATDNAFLAKDKAVDAAGLNNSGSATDNAYLAKDKAAHAVGLNDSTSSPISEGVPAIVSESQREAHASPEASLNPEAVAEKGQFEQELLSQVPKTNHHGESAPAVAVPEIVSESLREAHASPEAAANVEAVAEKKAFESELLREIPKANETGESAPVIAVPAIVSESQKEAHVGPEAAANPEAVYEKKALESQLLSEVPKTTESGESAPSIKPSNIPGAGLVAGISAGLGSVFGSAFGSTPAAAPAEKSVDVARDVPAEESVDVARDVPAENNMGVARDVPEVVAESQKEAHVDPEAAANAEAVSEKKSVENELLQEVKKVTSSGESAPTIATPSTSSASHSDPASTIRAVSPYANPTSPTAALYSDPTKPLEFTSDLSVLDAPASAPIPFIQPTASDDLNSKTVTIPEETKPVATTGTETTSDDSGLNAPASAPAQPETAQRIEPTTSVDFNGKKPATPEQTEPVVTTGLDTTPVPRATNASLDAPRSDMRKDSDVSPRGTPGSQSIASGTDDKKKNKRRSFFGKIKDKFNKN</sequence>
<dbReference type="Pfam" id="PF16561">
    <property type="entry name" value="AMPK1_CBM"/>
    <property type="match status" value="1"/>
</dbReference>
<dbReference type="EMBL" id="ML977498">
    <property type="protein sequence ID" value="KAF2133867.1"/>
    <property type="molecule type" value="Genomic_DNA"/>
</dbReference>
<dbReference type="InterPro" id="IPR014756">
    <property type="entry name" value="Ig_E-set"/>
</dbReference>
<dbReference type="SUPFAM" id="SSF81296">
    <property type="entry name" value="E set domains"/>
    <property type="match status" value="1"/>
</dbReference>
<keyword evidence="4" id="KW-1185">Reference proteome</keyword>
<name>A0A6A6ASN7_9PLEO</name>
<dbReference type="InterPro" id="IPR032640">
    <property type="entry name" value="AMPK1_CBM"/>
</dbReference>
<evidence type="ECO:0000313" key="3">
    <source>
        <dbReference type="EMBL" id="KAF2133867.1"/>
    </source>
</evidence>
<dbReference type="RefSeq" id="XP_033528254.1">
    <property type="nucleotide sequence ID" value="XM_033672681.1"/>
</dbReference>
<dbReference type="GeneID" id="54413113"/>
<dbReference type="OrthoDB" id="5873279at2759"/>
<feature type="region of interest" description="Disordered" evidence="1">
    <location>
        <begin position="94"/>
        <end position="150"/>
    </location>
</feature>
<feature type="compositionally biased region" description="Polar residues" evidence="1">
    <location>
        <begin position="1011"/>
        <end position="1023"/>
    </location>
</feature>
<dbReference type="CDD" id="cd02859">
    <property type="entry name" value="E_set_AMPKbeta_like_N"/>
    <property type="match status" value="1"/>
</dbReference>
<dbReference type="AlphaFoldDB" id="A0A6A6ASN7"/>
<feature type="compositionally biased region" description="Low complexity" evidence="1">
    <location>
        <begin position="878"/>
        <end position="898"/>
    </location>
</feature>
<dbReference type="Proteomes" id="UP000799771">
    <property type="component" value="Unassembled WGS sequence"/>
</dbReference>
<dbReference type="InterPro" id="IPR013783">
    <property type="entry name" value="Ig-like_fold"/>
</dbReference>
<accession>A0A6A6ASN7</accession>
<feature type="compositionally biased region" description="Low complexity" evidence="1">
    <location>
        <begin position="967"/>
        <end position="978"/>
    </location>
</feature>
<evidence type="ECO:0000259" key="2">
    <source>
        <dbReference type="Pfam" id="PF16561"/>
    </source>
</evidence>
<feature type="compositionally biased region" description="Basic and acidic residues" evidence="1">
    <location>
        <begin position="109"/>
        <end position="122"/>
    </location>
</feature>
<evidence type="ECO:0000313" key="4">
    <source>
        <dbReference type="Proteomes" id="UP000799771"/>
    </source>
</evidence>
<proteinExistence type="predicted"/>
<dbReference type="Gene3D" id="2.60.40.10">
    <property type="entry name" value="Immunoglobulins"/>
    <property type="match status" value="1"/>
</dbReference>
<evidence type="ECO:0000256" key="1">
    <source>
        <dbReference type="SAM" id="MobiDB-lite"/>
    </source>
</evidence>
<feature type="compositionally biased region" description="Basic and acidic residues" evidence="1">
    <location>
        <begin position="855"/>
        <end position="871"/>
    </location>
</feature>
<organism evidence="3 4">
    <name type="scientific">Dothidotthia symphoricarpi CBS 119687</name>
    <dbReference type="NCBI Taxonomy" id="1392245"/>
    <lineage>
        <taxon>Eukaryota</taxon>
        <taxon>Fungi</taxon>
        <taxon>Dikarya</taxon>
        <taxon>Ascomycota</taxon>
        <taxon>Pezizomycotina</taxon>
        <taxon>Dothideomycetes</taxon>
        <taxon>Pleosporomycetidae</taxon>
        <taxon>Pleosporales</taxon>
        <taxon>Dothidotthiaceae</taxon>
        <taxon>Dothidotthia</taxon>
    </lineage>
</organism>
<feature type="compositionally biased region" description="Basic and acidic residues" evidence="1">
    <location>
        <begin position="1038"/>
        <end position="1048"/>
    </location>
</feature>
<reference evidence="3" key="1">
    <citation type="journal article" date="2020" name="Stud. Mycol.">
        <title>101 Dothideomycetes genomes: a test case for predicting lifestyles and emergence of pathogens.</title>
        <authorList>
            <person name="Haridas S."/>
            <person name="Albert R."/>
            <person name="Binder M."/>
            <person name="Bloem J."/>
            <person name="Labutti K."/>
            <person name="Salamov A."/>
            <person name="Andreopoulos B."/>
            <person name="Baker S."/>
            <person name="Barry K."/>
            <person name="Bills G."/>
            <person name="Bluhm B."/>
            <person name="Cannon C."/>
            <person name="Castanera R."/>
            <person name="Culley D."/>
            <person name="Daum C."/>
            <person name="Ezra D."/>
            <person name="Gonzalez J."/>
            <person name="Henrissat B."/>
            <person name="Kuo A."/>
            <person name="Liang C."/>
            <person name="Lipzen A."/>
            <person name="Lutzoni F."/>
            <person name="Magnuson J."/>
            <person name="Mondo S."/>
            <person name="Nolan M."/>
            <person name="Ohm R."/>
            <person name="Pangilinan J."/>
            <person name="Park H.-J."/>
            <person name="Ramirez L."/>
            <person name="Alfaro M."/>
            <person name="Sun H."/>
            <person name="Tritt A."/>
            <person name="Yoshinaga Y."/>
            <person name="Zwiers L.-H."/>
            <person name="Turgeon B."/>
            <person name="Goodwin S."/>
            <person name="Spatafora J."/>
            <person name="Crous P."/>
            <person name="Grigoriev I."/>
        </authorList>
    </citation>
    <scope>NUCLEOTIDE SEQUENCE</scope>
    <source>
        <strain evidence="3">CBS 119687</strain>
    </source>
</reference>
<feature type="domain" description="AMP-activated protein kinase glycogen-binding" evidence="2">
    <location>
        <begin position="4"/>
        <end position="79"/>
    </location>
</feature>
<feature type="region of interest" description="Disordered" evidence="1">
    <location>
        <begin position="942"/>
        <end position="1085"/>
    </location>
</feature>
<feature type="compositionally biased region" description="Polar residues" evidence="1">
    <location>
        <begin position="945"/>
        <end position="956"/>
    </location>
</feature>
<gene>
    <name evidence="3" type="ORF">P153DRAFT_427770</name>
</gene>
<feature type="region of interest" description="Disordered" evidence="1">
    <location>
        <begin position="834"/>
        <end position="905"/>
    </location>
</feature>